<name>A0ABV3UWS9_9CORY</name>
<evidence type="ECO:0000256" key="6">
    <source>
        <dbReference type="ARBA" id="ARBA00023136"/>
    </source>
</evidence>
<keyword evidence="5 8" id="KW-1133">Transmembrane helix</keyword>
<evidence type="ECO:0000256" key="7">
    <source>
        <dbReference type="SAM" id="MobiDB-lite"/>
    </source>
</evidence>
<organism evidence="10 11">
    <name type="scientific">Corynebacterium xerosis</name>
    <dbReference type="NCBI Taxonomy" id="1725"/>
    <lineage>
        <taxon>Bacteria</taxon>
        <taxon>Bacillati</taxon>
        <taxon>Actinomycetota</taxon>
        <taxon>Actinomycetes</taxon>
        <taxon>Mycobacteriales</taxon>
        <taxon>Corynebacteriaceae</taxon>
        <taxon>Corynebacterium</taxon>
    </lineage>
</organism>
<accession>A0ABV3UWS9</accession>
<comment type="similarity">
    <text evidence="2">Belongs to the DedA family.</text>
</comment>
<dbReference type="PANTHER" id="PTHR42709:SF6">
    <property type="entry name" value="UNDECAPRENYL PHOSPHATE TRANSPORTER A"/>
    <property type="match status" value="1"/>
</dbReference>
<dbReference type="EMBL" id="JAYWMA010000010">
    <property type="protein sequence ID" value="MEX3529223.1"/>
    <property type="molecule type" value="Genomic_DNA"/>
</dbReference>
<feature type="transmembrane region" description="Helical" evidence="8">
    <location>
        <begin position="180"/>
        <end position="200"/>
    </location>
</feature>
<sequence length="258" mass="27510">MQTIVDWSVSLMGTLGPPGVALAILIETIIPPVPSELFLPLAGFTATTGKFSWWSAVLWATGGSVLGAFLLYWAGAALGANRVRALADKIPLAKVSDVDKALAWFGKHGEASIFLGRMVPGIRSIISIPAGLQRMPLGKFALYTTAGSAIWNGVLVYLGVLLGNQWHIVGEWIDRFSTVIYIVCAVVAVGFVAFAVRRWLRERAEERDRKANRPRVELLELDGDSLDDDPATAPENPDVTVSDADGAAGEGGEGGARP</sequence>
<feature type="domain" description="VTT" evidence="9">
    <location>
        <begin position="33"/>
        <end position="160"/>
    </location>
</feature>
<dbReference type="RefSeq" id="WP_368522734.1">
    <property type="nucleotide sequence ID" value="NZ_JAYWMA010000010.1"/>
</dbReference>
<evidence type="ECO:0000256" key="3">
    <source>
        <dbReference type="ARBA" id="ARBA00022475"/>
    </source>
</evidence>
<comment type="subcellular location">
    <subcellularLocation>
        <location evidence="1">Cell membrane</location>
        <topology evidence="1">Multi-pass membrane protein</topology>
    </subcellularLocation>
</comment>
<evidence type="ECO:0000256" key="8">
    <source>
        <dbReference type="SAM" id="Phobius"/>
    </source>
</evidence>
<feature type="transmembrane region" description="Helical" evidence="8">
    <location>
        <begin position="140"/>
        <end position="160"/>
    </location>
</feature>
<feature type="compositionally biased region" description="Acidic residues" evidence="7">
    <location>
        <begin position="219"/>
        <end position="230"/>
    </location>
</feature>
<dbReference type="Pfam" id="PF09335">
    <property type="entry name" value="VTT_dom"/>
    <property type="match status" value="1"/>
</dbReference>
<keyword evidence="4 8" id="KW-0812">Transmembrane</keyword>
<gene>
    <name evidence="10" type="ORF">VVR64_09175</name>
</gene>
<reference evidence="10 11" key="1">
    <citation type="journal article" date="2024" name="Fungal Genet. Biol.">
        <title>The porcine skin microbiome exhibits broad fungal antagonism.</title>
        <authorList>
            <person name="De La Cruz K.F."/>
            <person name="Townsend E.C."/>
            <person name="Alex Cheong J.Z."/>
            <person name="Salamzade R."/>
            <person name="Liu A."/>
            <person name="Sandstrom S."/>
            <person name="Davila E."/>
            <person name="Huang L."/>
            <person name="Xu K.H."/>
            <person name="Wu S.Y."/>
            <person name="Meudt J.J."/>
            <person name="Shanmuganayagam D."/>
            <person name="Gibson A.L.F."/>
            <person name="Kalan L.R."/>
        </authorList>
    </citation>
    <scope>NUCLEOTIDE SEQUENCE [LARGE SCALE GENOMIC DNA]</scope>
    <source>
        <strain evidence="10 11">LK2569</strain>
    </source>
</reference>
<keyword evidence="6 8" id="KW-0472">Membrane</keyword>
<evidence type="ECO:0000256" key="4">
    <source>
        <dbReference type="ARBA" id="ARBA00022692"/>
    </source>
</evidence>
<protein>
    <submittedName>
        <fullName evidence="10">DedA family protein</fullName>
    </submittedName>
</protein>
<evidence type="ECO:0000256" key="1">
    <source>
        <dbReference type="ARBA" id="ARBA00004651"/>
    </source>
</evidence>
<evidence type="ECO:0000256" key="5">
    <source>
        <dbReference type="ARBA" id="ARBA00022989"/>
    </source>
</evidence>
<evidence type="ECO:0000256" key="2">
    <source>
        <dbReference type="ARBA" id="ARBA00010792"/>
    </source>
</evidence>
<dbReference type="InterPro" id="IPR051311">
    <property type="entry name" value="DedA_domain"/>
</dbReference>
<comment type="caution">
    <text evidence="10">The sequence shown here is derived from an EMBL/GenBank/DDBJ whole genome shotgun (WGS) entry which is preliminary data.</text>
</comment>
<keyword evidence="11" id="KW-1185">Reference proteome</keyword>
<feature type="transmembrane region" description="Helical" evidence="8">
    <location>
        <begin position="51"/>
        <end position="74"/>
    </location>
</feature>
<dbReference type="PANTHER" id="PTHR42709">
    <property type="entry name" value="ALKALINE PHOSPHATASE LIKE PROTEIN"/>
    <property type="match status" value="1"/>
</dbReference>
<evidence type="ECO:0000259" key="9">
    <source>
        <dbReference type="Pfam" id="PF09335"/>
    </source>
</evidence>
<evidence type="ECO:0000313" key="10">
    <source>
        <dbReference type="EMBL" id="MEX3529223.1"/>
    </source>
</evidence>
<feature type="compositionally biased region" description="Gly residues" evidence="7">
    <location>
        <begin position="248"/>
        <end position="258"/>
    </location>
</feature>
<feature type="region of interest" description="Disordered" evidence="7">
    <location>
        <begin position="219"/>
        <end position="258"/>
    </location>
</feature>
<dbReference type="Proteomes" id="UP001558353">
    <property type="component" value="Unassembled WGS sequence"/>
</dbReference>
<proteinExistence type="inferred from homology"/>
<keyword evidence="3" id="KW-1003">Cell membrane</keyword>
<evidence type="ECO:0000313" key="11">
    <source>
        <dbReference type="Proteomes" id="UP001558353"/>
    </source>
</evidence>
<feature type="transmembrane region" description="Helical" evidence="8">
    <location>
        <begin position="7"/>
        <end position="31"/>
    </location>
</feature>
<dbReference type="InterPro" id="IPR032816">
    <property type="entry name" value="VTT_dom"/>
</dbReference>